<evidence type="ECO:0000256" key="2">
    <source>
        <dbReference type="ARBA" id="ARBA00005045"/>
    </source>
</evidence>
<feature type="binding site" evidence="13">
    <location>
        <position position="381"/>
    </location>
    <ligand>
        <name>L-serine</name>
        <dbReference type="ChEBI" id="CHEBI:33384"/>
    </ligand>
</feature>
<dbReference type="SUPFAM" id="SSF55681">
    <property type="entry name" value="Class II aaRS and biotin synthetases"/>
    <property type="match status" value="1"/>
</dbReference>
<dbReference type="Pfam" id="PF02403">
    <property type="entry name" value="Seryl_tRNA_N"/>
    <property type="match status" value="1"/>
</dbReference>
<dbReference type="PIRSF" id="PIRSF001529">
    <property type="entry name" value="Ser-tRNA-synth_IIa"/>
    <property type="match status" value="1"/>
</dbReference>
<feature type="binding site" evidence="13">
    <location>
        <position position="260"/>
    </location>
    <ligand>
        <name>L-serine</name>
        <dbReference type="ChEBI" id="CHEBI:33384"/>
    </ligand>
</feature>
<keyword evidence="8 12" id="KW-0648">Protein biosynthesis</keyword>
<comment type="catalytic activity">
    <reaction evidence="11 12">
        <text>tRNA(Ser) + L-serine + ATP = L-seryl-tRNA(Ser) + AMP + diphosphate + H(+)</text>
        <dbReference type="Rhea" id="RHEA:12292"/>
        <dbReference type="Rhea" id="RHEA-COMP:9669"/>
        <dbReference type="Rhea" id="RHEA-COMP:9703"/>
        <dbReference type="ChEBI" id="CHEBI:15378"/>
        <dbReference type="ChEBI" id="CHEBI:30616"/>
        <dbReference type="ChEBI" id="CHEBI:33019"/>
        <dbReference type="ChEBI" id="CHEBI:33384"/>
        <dbReference type="ChEBI" id="CHEBI:78442"/>
        <dbReference type="ChEBI" id="CHEBI:78533"/>
        <dbReference type="ChEBI" id="CHEBI:456215"/>
        <dbReference type="EC" id="6.1.1.11"/>
    </reaction>
</comment>
<organism evidence="16">
    <name type="scientific">uncultured Thermomicrobiales bacterium</name>
    <dbReference type="NCBI Taxonomy" id="1645740"/>
    <lineage>
        <taxon>Bacteria</taxon>
        <taxon>Pseudomonadati</taxon>
        <taxon>Thermomicrobiota</taxon>
        <taxon>Thermomicrobia</taxon>
        <taxon>Thermomicrobiales</taxon>
        <taxon>environmental samples</taxon>
    </lineage>
</organism>
<feature type="domain" description="Aminoacyl-transfer RNA synthetases class-II family profile" evidence="15">
    <location>
        <begin position="162"/>
        <end position="408"/>
    </location>
</feature>
<dbReference type="EMBL" id="CADCWL010000020">
    <property type="protein sequence ID" value="CAA9547316.1"/>
    <property type="molecule type" value="Genomic_DNA"/>
</dbReference>
<feature type="binding site" evidence="12">
    <location>
        <position position="383"/>
    </location>
    <ligand>
        <name>L-serine</name>
        <dbReference type="ChEBI" id="CHEBI:33384"/>
    </ligand>
</feature>
<dbReference type="PROSITE" id="PS50862">
    <property type="entry name" value="AA_TRNA_LIGASE_II"/>
    <property type="match status" value="1"/>
</dbReference>
<evidence type="ECO:0000256" key="7">
    <source>
        <dbReference type="ARBA" id="ARBA00022840"/>
    </source>
</evidence>
<evidence type="ECO:0000256" key="14">
    <source>
        <dbReference type="PIRSR" id="PIRSR001529-2"/>
    </source>
</evidence>
<comment type="subunit">
    <text evidence="12">Homodimer. The tRNA molecule binds across the dimer.</text>
</comment>
<dbReference type="CDD" id="cd00770">
    <property type="entry name" value="SerRS_core"/>
    <property type="match status" value="1"/>
</dbReference>
<evidence type="ECO:0000256" key="4">
    <source>
        <dbReference type="ARBA" id="ARBA00022490"/>
    </source>
</evidence>
<dbReference type="HAMAP" id="MF_00176">
    <property type="entry name" value="Ser_tRNA_synth_type1"/>
    <property type="match status" value="1"/>
</dbReference>
<dbReference type="SUPFAM" id="SSF46589">
    <property type="entry name" value="tRNA-binding arm"/>
    <property type="match status" value="1"/>
</dbReference>
<dbReference type="InterPro" id="IPR002314">
    <property type="entry name" value="aa-tRNA-synt_IIb"/>
</dbReference>
<dbReference type="EC" id="6.1.1.11" evidence="12"/>
<comment type="subcellular location">
    <subcellularLocation>
        <location evidence="1 12">Cytoplasm</location>
    </subcellularLocation>
</comment>
<evidence type="ECO:0000313" key="16">
    <source>
        <dbReference type="EMBL" id="CAA9547316.1"/>
    </source>
</evidence>
<sequence length="433" mass="48144">MIDLRLIREQPEQIKAALATLDADAPIDRILALDGRRRALVTENEALKAELNQGSKSVGRTKDAEARQGMIVRMRELGDRIAARDEEVKGVDAELHEALLRVPNLPLPHVPVGPDESANVVVAEHGAMPAFSFPAKPHWELAEALGIIDFERGIKISGSRFYVLRGDGARLQRALIAWMLDLHTQRHGYQEVYPPYLVLEQTLVGTGNLPKFGDALFRDAEEDKWLIPTAEVPVTNLYREEILDEALLPIYHVAYTACFRREQLSAGRDVRGIKRGYQFDKVEMVKLVHPDRSSEEHRRLLGEAEAVLQGLGLTYRTLQLCTGDLGFSAADKLDLETWAAGSGEWLEVSSCGNFLDFQARRANIRYRPEGGGRPRFVHTLNGSGLALPRTMIAVMEQYQREDGTIAVPEVLRPYLGGQEVIGPQPPIGPARTG</sequence>
<dbReference type="AlphaFoldDB" id="A0A6J4UDV3"/>
<evidence type="ECO:0000256" key="13">
    <source>
        <dbReference type="PIRSR" id="PIRSR001529-1"/>
    </source>
</evidence>
<dbReference type="GO" id="GO:0005737">
    <property type="term" value="C:cytoplasm"/>
    <property type="evidence" value="ECO:0007669"/>
    <property type="project" value="UniProtKB-SubCell"/>
</dbReference>
<feature type="binding site" evidence="13">
    <location>
        <position position="229"/>
    </location>
    <ligand>
        <name>L-serine</name>
        <dbReference type="ChEBI" id="CHEBI:33384"/>
    </ligand>
</feature>
<feature type="binding site" evidence="12 14">
    <location>
        <begin position="347"/>
        <end position="350"/>
    </location>
    <ligand>
        <name>ATP</name>
        <dbReference type="ChEBI" id="CHEBI:30616"/>
    </ligand>
</feature>
<dbReference type="Gene3D" id="1.10.287.40">
    <property type="entry name" value="Serine-tRNA synthetase, tRNA binding domain"/>
    <property type="match status" value="1"/>
</dbReference>
<comment type="function">
    <text evidence="12">Catalyzes the attachment of serine to tRNA(Ser). Is also able to aminoacylate tRNA(Sec) with serine, to form the misacylated tRNA L-seryl-tRNA(Sec), which will be further converted into selenocysteinyl-tRNA(Sec).</text>
</comment>
<name>A0A6J4UDV3_9BACT</name>
<keyword evidence="7 12" id="KW-0067">ATP-binding</keyword>
<keyword evidence="6 12" id="KW-0547">Nucleotide-binding</keyword>
<dbReference type="InterPro" id="IPR002317">
    <property type="entry name" value="Ser-tRNA-ligase_type_1"/>
</dbReference>
<evidence type="ECO:0000256" key="5">
    <source>
        <dbReference type="ARBA" id="ARBA00022598"/>
    </source>
</evidence>
<evidence type="ECO:0000256" key="10">
    <source>
        <dbReference type="ARBA" id="ARBA00047929"/>
    </source>
</evidence>
<evidence type="ECO:0000256" key="8">
    <source>
        <dbReference type="ARBA" id="ARBA00022917"/>
    </source>
</evidence>
<evidence type="ECO:0000256" key="12">
    <source>
        <dbReference type="HAMAP-Rule" id="MF_00176"/>
    </source>
</evidence>
<dbReference type="Gene3D" id="3.30.930.10">
    <property type="entry name" value="Bira Bifunctional Protein, Domain 2"/>
    <property type="match status" value="1"/>
</dbReference>
<dbReference type="InterPro" id="IPR010978">
    <property type="entry name" value="tRNA-bd_arm"/>
</dbReference>
<feature type="binding site" evidence="12">
    <location>
        <begin position="229"/>
        <end position="231"/>
    </location>
    <ligand>
        <name>L-serine</name>
        <dbReference type="ChEBI" id="CHEBI:33384"/>
    </ligand>
</feature>
<comment type="catalytic activity">
    <reaction evidence="10 12">
        <text>tRNA(Sec) + L-serine + ATP = L-seryl-tRNA(Sec) + AMP + diphosphate + H(+)</text>
        <dbReference type="Rhea" id="RHEA:42580"/>
        <dbReference type="Rhea" id="RHEA-COMP:9742"/>
        <dbReference type="Rhea" id="RHEA-COMP:10128"/>
        <dbReference type="ChEBI" id="CHEBI:15378"/>
        <dbReference type="ChEBI" id="CHEBI:30616"/>
        <dbReference type="ChEBI" id="CHEBI:33019"/>
        <dbReference type="ChEBI" id="CHEBI:33384"/>
        <dbReference type="ChEBI" id="CHEBI:78442"/>
        <dbReference type="ChEBI" id="CHEBI:78533"/>
        <dbReference type="ChEBI" id="CHEBI:456215"/>
        <dbReference type="EC" id="6.1.1.11"/>
    </reaction>
</comment>
<comment type="domain">
    <text evidence="12">Consists of two distinct domains, a catalytic core and a N-terminal extension that is involved in tRNA binding.</text>
</comment>
<protein>
    <recommendedName>
        <fullName evidence="12">Serine--tRNA ligase</fullName>
        <ecNumber evidence="12">6.1.1.11</ecNumber>
    </recommendedName>
    <alternativeName>
        <fullName evidence="12">Seryl-tRNA synthetase</fullName>
        <shortName evidence="12">SerRS</shortName>
    </alternativeName>
    <alternativeName>
        <fullName evidence="12">Seryl-tRNA(Ser/Sec) synthetase</fullName>
    </alternativeName>
</protein>
<keyword evidence="9 12" id="KW-0030">Aminoacyl-tRNA synthetase</keyword>
<feature type="binding site" evidence="12 13">
    <location>
        <position position="283"/>
    </location>
    <ligand>
        <name>L-serine</name>
        <dbReference type="ChEBI" id="CHEBI:33384"/>
    </ligand>
</feature>
<gene>
    <name evidence="12" type="primary">serS</name>
    <name evidence="16" type="ORF">AVDCRST_MAG19-477</name>
</gene>
<accession>A0A6J4UDV3</accession>
<dbReference type="Pfam" id="PF00587">
    <property type="entry name" value="tRNA-synt_2b"/>
    <property type="match status" value="1"/>
</dbReference>
<dbReference type="InterPro" id="IPR015866">
    <property type="entry name" value="Ser-tRNA-synth_1_N"/>
</dbReference>
<evidence type="ECO:0000256" key="9">
    <source>
        <dbReference type="ARBA" id="ARBA00023146"/>
    </source>
</evidence>
<dbReference type="InterPro" id="IPR006195">
    <property type="entry name" value="aa-tRNA-synth_II"/>
</dbReference>
<dbReference type="NCBIfam" id="TIGR00414">
    <property type="entry name" value="serS"/>
    <property type="match status" value="1"/>
</dbReference>
<dbReference type="InterPro" id="IPR042103">
    <property type="entry name" value="SerRS_1_N_sf"/>
</dbReference>
<reference evidence="16" key="1">
    <citation type="submission" date="2020-02" db="EMBL/GenBank/DDBJ databases">
        <authorList>
            <person name="Meier V. D."/>
        </authorList>
    </citation>
    <scope>NUCLEOTIDE SEQUENCE</scope>
    <source>
        <strain evidence="16">AVDCRST_MAG19</strain>
    </source>
</reference>
<evidence type="ECO:0000259" key="15">
    <source>
        <dbReference type="PROSITE" id="PS50862"/>
    </source>
</evidence>
<dbReference type="PANTHER" id="PTHR43697:SF1">
    <property type="entry name" value="SERINE--TRNA LIGASE"/>
    <property type="match status" value="1"/>
</dbReference>
<keyword evidence="4 12" id="KW-0963">Cytoplasm</keyword>
<dbReference type="GO" id="GO:0004828">
    <property type="term" value="F:serine-tRNA ligase activity"/>
    <property type="evidence" value="ECO:0007669"/>
    <property type="project" value="UniProtKB-UniRule"/>
</dbReference>
<dbReference type="PANTHER" id="PTHR43697">
    <property type="entry name" value="SERYL-TRNA SYNTHETASE"/>
    <property type="match status" value="1"/>
</dbReference>
<comment type="caution">
    <text evidence="12">Lacks conserved residue(s) required for the propagation of feature annotation.</text>
</comment>
<dbReference type="PRINTS" id="PR00981">
    <property type="entry name" value="TRNASYNTHSER"/>
</dbReference>
<feature type="binding site" evidence="12 14">
    <location>
        <begin position="260"/>
        <end position="262"/>
    </location>
    <ligand>
        <name>ATP</name>
        <dbReference type="ChEBI" id="CHEBI:30616"/>
    </ligand>
</feature>
<proteinExistence type="inferred from homology"/>
<comment type="pathway">
    <text evidence="2 12">Aminoacyl-tRNA biosynthesis; selenocysteinyl-tRNA(Sec) biosynthesis; L-seryl-tRNA(Sec) from L-serine and tRNA(Sec): step 1/1.</text>
</comment>
<evidence type="ECO:0000256" key="6">
    <source>
        <dbReference type="ARBA" id="ARBA00022741"/>
    </source>
</evidence>
<dbReference type="GO" id="GO:0016260">
    <property type="term" value="P:selenocysteine biosynthetic process"/>
    <property type="evidence" value="ECO:0007669"/>
    <property type="project" value="UniProtKB-UniRule"/>
</dbReference>
<dbReference type="UniPathway" id="UPA00906">
    <property type="reaction ID" value="UER00895"/>
</dbReference>
<keyword evidence="5 12" id="KW-0436">Ligase</keyword>
<dbReference type="InterPro" id="IPR033729">
    <property type="entry name" value="SerRS_core"/>
</dbReference>
<evidence type="ECO:0000256" key="3">
    <source>
        <dbReference type="ARBA" id="ARBA00010728"/>
    </source>
</evidence>
<evidence type="ECO:0000256" key="1">
    <source>
        <dbReference type="ARBA" id="ARBA00004496"/>
    </source>
</evidence>
<evidence type="ECO:0000256" key="11">
    <source>
        <dbReference type="ARBA" id="ARBA00048823"/>
    </source>
</evidence>
<dbReference type="GO" id="GO:0005524">
    <property type="term" value="F:ATP binding"/>
    <property type="evidence" value="ECO:0007669"/>
    <property type="project" value="UniProtKB-UniRule"/>
</dbReference>
<dbReference type="GO" id="GO:0006434">
    <property type="term" value="P:seryl-tRNA aminoacylation"/>
    <property type="evidence" value="ECO:0007669"/>
    <property type="project" value="UniProtKB-UniRule"/>
</dbReference>
<dbReference type="InterPro" id="IPR045864">
    <property type="entry name" value="aa-tRNA-synth_II/BPL/LPL"/>
</dbReference>
<comment type="similarity">
    <text evidence="3 12">Belongs to the class-II aminoacyl-tRNA synthetase family. Type-1 seryl-tRNA synthetase subfamily.</text>
</comment>